<dbReference type="Gene3D" id="1.20.1300.10">
    <property type="entry name" value="Fumarate reductase/succinate dehydrogenase, transmembrane subunit"/>
    <property type="match status" value="1"/>
</dbReference>
<organism evidence="2">
    <name type="scientific">marine metagenome</name>
    <dbReference type="NCBI Taxonomy" id="408172"/>
    <lineage>
        <taxon>unclassified sequences</taxon>
        <taxon>metagenomes</taxon>
        <taxon>ecological metagenomes</taxon>
    </lineage>
</organism>
<dbReference type="InterPro" id="IPR034804">
    <property type="entry name" value="SQR/QFR_C/D"/>
</dbReference>
<keyword evidence="1" id="KW-1133">Transmembrane helix</keyword>
<evidence type="ECO:0000313" key="2">
    <source>
        <dbReference type="EMBL" id="SUZ49009.1"/>
    </source>
</evidence>
<feature type="transmembrane region" description="Helical" evidence="1">
    <location>
        <begin position="89"/>
        <end position="112"/>
    </location>
</feature>
<feature type="transmembrane region" description="Helical" evidence="1">
    <location>
        <begin position="132"/>
        <end position="153"/>
    </location>
</feature>
<feature type="transmembrane region" description="Helical" evidence="1">
    <location>
        <begin position="174"/>
        <end position="197"/>
    </location>
</feature>
<dbReference type="AlphaFoldDB" id="A0A381N3G8"/>
<evidence type="ECO:0008006" key="3">
    <source>
        <dbReference type="Google" id="ProtNLM"/>
    </source>
</evidence>
<keyword evidence="1" id="KW-0472">Membrane</keyword>
<dbReference type="InterPro" id="IPR011138">
    <property type="entry name" value="Cytochrome_b-558"/>
</dbReference>
<protein>
    <recommendedName>
        <fullName evidence="3">Succinate dehydrogenase cytochrome b subunit</fullName>
    </recommendedName>
</protein>
<keyword evidence="1" id="KW-0812">Transmembrane</keyword>
<reference evidence="2" key="1">
    <citation type="submission" date="2018-05" db="EMBL/GenBank/DDBJ databases">
        <authorList>
            <person name="Lanie J.A."/>
            <person name="Ng W.-L."/>
            <person name="Kazmierczak K.M."/>
            <person name="Andrzejewski T.M."/>
            <person name="Davidsen T.M."/>
            <person name="Wayne K.J."/>
            <person name="Tettelin H."/>
            <person name="Glass J.I."/>
            <person name="Rusch D."/>
            <person name="Podicherti R."/>
            <person name="Tsui H.-C.T."/>
            <person name="Winkler M.E."/>
        </authorList>
    </citation>
    <scope>NUCLEOTIDE SEQUENCE</scope>
</reference>
<dbReference type="NCBIfam" id="TIGR02046">
    <property type="entry name" value="sdhC_b558_fam"/>
    <property type="match status" value="1"/>
</dbReference>
<dbReference type="EMBL" id="UINC01000099">
    <property type="protein sequence ID" value="SUZ49009.1"/>
    <property type="molecule type" value="Genomic_DNA"/>
</dbReference>
<gene>
    <name evidence="2" type="ORF">METZ01_LOCUS1863</name>
</gene>
<feature type="transmembrane region" description="Helical" evidence="1">
    <location>
        <begin position="7"/>
        <end position="25"/>
    </location>
</feature>
<dbReference type="CDD" id="cd03498">
    <property type="entry name" value="SQR_TypeB_2_TM"/>
    <property type="match status" value="1"/>
</dbReference>
<proteinExistence type="predicted"/>
<feature type="transmembrane region" description="Helical" evidence="1">
    <location>
        <begin position="40"/>
        <end position="68"/>
    </location>
</feature>
<evidence type="ECO:0000256" key="1">
    <source>
        <dbReference type="SAM" id="Phobius"/>
    </source>
</evidence>
<name>A0A381N3G8_9ZZZZ</name>
<dbReference type="GO" id="GO:0016020">
    <property type="term" value="C:membrane"/>
    <property type="evidence" value="ECO:0007669"/>
    <property type="project" value="InterPro"/>
</dbReference>
<accession>A0A381N3G8</accession>
<dbReference type="SUPFAM" id="SSF81343">
    <property type="entry name" value="Fumarate reductase respiratory complex transmembrane subunits"/>
    <property type="match status" value="1"/>
</dbReference>
<sequence>MAITGLLLSFFMVFHLFGNLFLFVGEEAFNSYVDKLKGPIVIYFVRVAEFFLLLFVLSHAYTGILLWYKNRQAKQKETSYSKKNTPQPARYAVFTGSFIFIFLVTHWSTFWYRFNFESVESYYRVVLGNEVGFGNPIFSIFYIVAIALLGYHLKHGFTSAGQTLGIKGTKYEKTYLSIASLFWLWIPLGFISMPLWFGFVYNPVILP</sequence>